<dbReference type="EMBL" id="BONZ01000043">
    <property type="protein sequence ID" value="GIH16367.1"/>
    <property type="molecule type" value="Genomic_DNA"/>
</dbReference>
<comment type="caution">
    <text evidence="2">The sequence shown here is derived from an EMBL/GenBank/DDBJ whole genome shotgun (WGS) entry which is preliminary data.</text>
</comment>
<keyword evidence="1" id="KW-0472">Membrane</keyword>
<protein>
    <submittedName>
        <fullName evidence="2">Uncharacterized protein</fullName>
    </submittedName>
</protein>
<feature type="transmembrane region" description="Helical" evidence="1">
    <location>
        <begin position="100"/>
        <end position="122"/>
    </location>
</feature>
<feature type="transmembrane region" description="Helical" evidence="1">
    <location>
        <begin position="153"/>
        <end position="172"/>
    </location>
</feature>
<reference evidence="2" key="1">
    <citation type="submission" date="2021-01" db="EMBL/GenBank/DDBJ databases">
        <title>Whole genome shotgun sequence of Rugosimonospora africana NBRC 104875.</title>
        <authorList>
            <person name="Komaki H."/>
            <person name="Tamura T."/>
        </authorList>
    </citation>
    <scope>NUCLEOTIDE SEQUENCE</scope>
    <source>
        <strain evidence="2">NBRC 104875</strain>
    </source>
</reference>
<evidence type="ECO:0000313" key="3">
    <source>
        <dbReference type="Proteomes" id="UP000642748"/>
    </source>
</evidence>
<name>A0A8J3QUK2_9ACTN</name>
<dbReference type="AlphaFoldDB" id="A0A8J3QUK2"/>
<feature type="transmembrane region" description="Helical" evidence="1">
    <location>
        <begin position="28"/>
        <end position="49"/>
    </location>
</feature>
<feature type="transmembrane region" description="Helical" evidence="1">
    <location>
        <begin position="129"/>
        <end position="147"/>
    </location>
</feature>
<organism evidence="2 3">
    <name type="scientific">Rugosimonospora africana</name>
    <dbReference type="NCBI Taxonomy" id="556532"/>
    <lineage>
        <taxon>Bacteria</taxon>
        <taxon>Bacillati</taxon>
        <taxon>Actinomycetota</taxon>
        <taxon>Actinomycetes</taxon>
        <taxon>Micromonosporales</taxon>
        <taxon>Micromonosporaceae</taxon>
        <taxon>Rugosimonospora</taxon>
    </lineage>
</organism>
<evidence type="ECO:0000256" key="1">
    <source>
        <dbReference type="SAM" id="Phobius"/>
    </source>
</evidence>
<evidence type="ECO:0000313" key="2">
    <source>
        <dbReference type="EMBL" id="GIH16367.1"/>
    </source>
</evidence>
<dbReference type="Proteomes" id="UP000642748">
    <property type="component" value="Unassembled WGS sequence"/>
</dbReference>
<dbReference type="RefSeq" id="WP_203919958.1">
    <property type="nucleotide sequence ID" value="NZ_BONZ01000043.1"/>
</dbReference>
<gene>
    <name evidence="2" type="ORF">Raf01_45390</name>
</gene>
<proteinExistence type="predicted"/>
<sequence length="198" mass="21086">MFLILGPALNLIAGFFWRQDGSQGVTGGTLTALSTGCWLLGLIGIYGRLRPLSPRYVAVALAATVFGTVGGVTFAVQAIHEQMFDISHSVAVERVNDFPLATTLFWICGPLFPVALAAFGVLLARLRVAPLPVSILIVLGSLAFPLSRMTRQASIAHVADVLLLLPFLYLGIQELRTAKAAPSQAVHAQPSVQQPVSR</sequence>
<keyword evidence="1" id="KW-0812">Transmembrane</keyword>
<feature type="transmembrane region" description="Helical" evidence="1">
    <location>
        <begin position="56"/>
        <end position="80"/>
    </location>
</feature>
<accession>A0A8J3QUK2</accession>
<keyword evidence="3" id="KW-1185">Reference proteome</keyword>
<keyword evidence="1" id="KW-1133">Transmembrane helix</keyword>